<evidence type="ECO:0000259" key="7">
    <source>
        <dbReference type="Pfam" id="PF04082"/>
    </source>
</evidence>
<dbReference type="EMBL" id="PXOF01000195">
    <property type="protein sequence ID" value="RGP60201.1"/>
    <property type="molecule type" value="Genomic_DNA"/>
</dbReference>
<feature type="domain" description="Xylanolytic transcriptional activator regulatory" evidence="7">
    <location>
        <begin position="253"/>
        <end position="452"/>
    </location>
</feature>
<feature type="region of interest" description="Disordered" evidence="6">
    <location>
        <begin position="699"/>
        <end position="718"/>
    </location>
</feature>
<evidence type="ECO:0000256" key="3">
    <source>
        <dbReference type="ARBA" id="ARBA00023015"/>
    </source>
</evidence>
<dbReference type="GO" id="GO:0006351">
    <property type="term" value="P:DNA-templated transcription"/>
    <property type="evidence" value="ECO:0007669"/>
    <property type="project" value="InterPro"/>
</dbReference>
<dbReference type="InterPro" id="IPR007219">
    <property type="entry name" value="XnlR_reg_dom"/>
</dbReference>
<comment type="caution">
    <text evidence="8">The sequence shown here is derived from an EMBL/GenBank/DDBJ whole genome shotgun (WGS) entry which is preliminary data.</text>
</comment>
<name>A0A395RJD3_FUSSP</name>
<dbReference type="Pfam" id="PF04082">
    <property type="entry name" value="Fungal_trans"/>
    <property type="match status" value="1"/>
</dbReference>
<keyword evidence="1" id="KW-0479">Metal-binding</keyword>
<feature type="compositionally biased region" description="Polar residues" evidence="6">
    <location>
        <begin position="1"/>
        <end position="23"/>
    </location>
</feature>
<evidence type="ECO:0000256" key="5">
    <source>
        <dbReference type="ARBA" id="ARBA00023242"/>
    </source>
</evidence>
<keyword evidence="9" id="KW-1185">Reference proteome</keyword>
<keyword evidence="4" id="KW-0804">Transcription</keyword>
<keyword evidence="5" id="KW-0539">Nucleus</keyword>
<feature type="region of interest" description="Disordered" evidence="6">
    <location>
        <begin position="1"/>
        <end position="40"/>
    </location>
</feature>
<sequence length="718" mass="79814">MSPQSASPTAMENLPHQESQPTPNLLAPSPHDPESRAGTHVSDAIDKLASVTTDVGATISAASVWPNLEASGLEPPAMLTASFLDNSTFTAEGLGFGDWASLGTDIPWNNTTSLLNNESFGLPHPLTFFFGTPNEVNGSFDLHHLLSPIDSEPAVHQLECEAPTPSFTQSIAIPATHDHSDLPSREDDLVVSPPGNVDPESWRAEAYEHVPDITIASYECMTSTFNQLNSNNAYCTSFTTKSLPSLMHMRIYMQVYFEEFHPVFPLLHKATFSPTKDNWVLSLAISSIGCLFSKTLQSKESYSIMQELLRRTIYIQLEKSQALAPDICLAQASVLNQIGMMYGGDLRFAECAHKTMAQLATQCRKIASYGNGFVKPSTADHAVSQDWHAWIKAELEVRLFYCAWLVDSQQVNFFAFPPTLALDFLQFPMPVHESAWDAPCQNAWQISLIDYTSHQNRGPIRQRLLHLYRGREVPPHLGAFNILLLAMGVSDDASKLRHAPLYLDLLQHHAERSPSTLLTRAAISHIHMLSLLLYFPTRDVIAFGRWRVTETQYAMVVDKLKRWMRNSHDARIALMHACSVWSQIRTRPTAAQHETVALLHSAFAIWALVKLSDKPSLEALDTLPSLRLDKMDDEMKAWAAGAEQKRLYLGGVGLLWHEGAIGRLVRETANLLEKSMAWPQAWCTGPYLRKCHAASETADRNRSSLDGDVSESASASVM</sequence>
<proteinExistence type="predicted"/>
<reference evidence="8 9" key="1">
    <citation type="journal article" date="2018" name="PLoS Pathog.">
        <title>Evolution of structural diversity of trichothecenes, a family of toxins produced by plant pathogenic and entomopathogenic fungi.</title>
        <authorList>
            <person name="Proctor R.H."/>
            <person name="McCormick S.P."/>
            <person name="Kim H.S."/>
            <person name="Cardoza R.E."/>
            <person name="Stanley A.M."/>
            <person name="Lindo L."/>
            <person name="Kelly A."/>
            <person name="Brown D.W."/>
            <person name="Lee T."/>
            <person name="Vaughan M.M."/>
            <person name="Alexander N.J."/>
            <person name="Busman M."/>
            <person name="Gutierrez S."/>
        </authorList>
    </citation>
    <scope>NUCLEOTIDE SEQUENCE [LARGE SCALE GENOMIC DNA]</scope>
    <source>
        <strain evidence="8 9">NRRL 3299</strain>
    </source>
</reference>
<dbReference type="STRING" id="5514.A0A395RJD3"/>
<evidence type="ECO:0000256" key="4">
    <source>
        <dbReference type="ARBA" id="ARBA00023163"/>
    </source>
</evidence>
<dbReference type="GO" id="GO:0008270">
    <property type="term" value="F:zinc ion binding"/>
    <property type="evidence" value="ECO:0007669"/>
    <property type="project" value="InterPro"/>
</dbReference>
<evidence type="ECO:0000313" key="8">
    <source>
        <dbReference type="EMBL" id="RGP60201.1"/>
    </source>
</evidence>
<gene>
    <name evidence="8" type="ORF">FSPOR_10790</name>
</gene>
<dbReference type="CDD" id="cd12148">
    <property type="entry name" value="fungal_TF_MHR"/>
    <property type="match status" value="1"/>
</dbReference>
<evidence type="ECO:0000256" key="2">
    <source>
        <dbReference type="ARBA" id="ARBA00022833"/>
    </source>
</evidence>
<protein>
    <recommendedName>
        <fullName evidence="7">Xylanolytic transcriptional activator regulatory domain-containing protein</fullName>
    </recommendedName>
</protein>
<dbReference type="GO" id="GO:0003677">
    <property type="term" value="F:DNA binding"/>
    <property type="evidence" value="ECO:0007669"/>
    <property type="project" value="InterPro"/>
</dbReference>
<keyword evidence="3" id="KW-0805">Transcription regulation</keyword>
<accession>A0A395RJD3</accession>
<evidence type="ECO:0000256" key="6">
    <source>
        <dbReference type="SAM" id="MobiDB-lite"/>
    </source>
</evidence>
<evidence type="ECO:0000256" key="1">
    <source>
        <dbReference type="ARBA" id="ARBA00022723"/>
    </source>
</evidence>
<evidence type="ECO:0000313" key="9">
    <source>
        <dbReference type="Proteomes" id="UP000266152"/>
    </source>
</evidence>
<dbReference type="PANTHER" id="PTHR47660">
    <property type="entry name" value="TRANSCRIPTION FACTOR WITH C2H2 AND ZN(2)-CYS(6) DNA BINDING DOMAIN (EUROFUNG)-RELATED-RELATED"/>
    <property type="match status" value="1"/>
</dbReference>
<dbReference type="PANTHER" id="PTHR47660:SF2">
    <property type="entry name" value="TRANSCRIPTION FACTOR WITH C2H2 AND ZN(2)-CYS(6) DNA BINDING DOMAIN (EUROFUNG)"/>
    <property type="match status" value="1"/>
</dbReference>
<dbReference type="Proteomes" id="UP000266152">
    <property type="component" value="Unassembled WGS sequence"/>
</dbReference>
<organism evidence="8 9">
    <name type="scientific">Fusarium sporotrichioides</name>
    <dbReference type="NCBI Taxonomy" id="5514"/>
    <lineage>
        <taxon>Eukaryota</taxon>
        <taxon>Fungi</taxon>
        <taxon>Dikarya</taxon>
        <taxon>Ascomycota</taxon>
        <taxon>Pezizomycotina</taxon>
        <taxon>Sordariomycetes</taxon>
        <taxon>Hypocreomycetidae</taxon>
        <taxon>Hypocreales</taxon>
        <taxon>Nectriaceae</taxon>
        <taxon>Fusarium</taxon>
    </lineage>
</organism>
<dbReference type="AlphaFoldDB" id="A0A395RJD3"/>
<keyword evidence="2" id="KW-0862">Zinc</keyword>